<comment type="caution">
    <text evidence="2">The sequence shown here is derived from an EMBL/GenBank/DDBJ whole genome shotgun (WGS) entry which is preliminary data.</text>
</comment>
<protein>
    <submittedName>
        <fullName evidence="2">Uncharacterized protein</fullName>
    </submittedName>
</protein>
<reference evidence="2 3" key="1">
    <citation type="journal article" date="2011" name="PLoS Pathog.">
        <title>Endophytic Life Strategies Decoded by Genome and Transcriptome Analyses of the Mutualistic Root Symbiont Piriformospora indica.</title>
        <authorList>
            <person name="Zuccaro A."/>
            <person name="Lahrmann U."/>
            <person name="Guldener U."/>
            <person name="Langen G."/>
            <person name="Pfiffi S."/>
            <person name="Biedenkopf D."/>
            <person name="Wong P."/>
            <person name="Samans B."/>
            <person name="Grimm C."/>
            <person name="Basiewicz M."/>
            <person name="Murat C."/>
            <person name="Martin F."/>
            <person name="Kogel K.H."/>
        </authorList>
    </citation>
    <scope>NUCLEOTIDE SEQUENCE [LARGE SCALE GENOMIC DNA]</scope>
    <source>
        <strain evidence="2 3">DSM 11827</strain>
    </source>
</reference>
<dbReference type="Proteomes" id="UP000007148">
    <property type="component" value="Unassembled WGS sequence"/>
</dbReference>
<gene>
    <name evidence="2" type="ORF">PIIN_08838</name>
</gene>
<accession>G4TU75</accession>
<sequence length="407" mass="45256">MAGLFSAAGLLVIAGVAICFAYRRRSKRNIEFCAHERVVEGELTGKDEERCHLQRRTGTTSRHGPVTQFRRYNPFASPELLRSGHLPTRIPAQRRTEVPATESGSQPPVLPLSPPLDEPAALSTSRYHFSTNPGLPNYTQSPPLIPQDAIHWIRKGEKGKGRVTQDMTPLEFLPSCRSLSKDASSKSSQSRTWSSQHEFVAISTLRSKDYSLTSSTRERLERWNSSQTWANRDGFEWAMFGRPPEATSTGMHTRGNVDSNDSGATQLIEKDGEVALSFNKEPTGKRQLPVLPLLSFQRLIEPMEEAEDSGARTSFSQASREKVGSRTVLPDSSKPRKGSKTDCDARGSDAVFTFADALTYSPNSTELEEFNASWGQERSPFTPSRSIYAQIGRHDSSPKLDLHPYAR</sequence>
<dbReference type="EMBL" id="CAFZ01000365">
    <property type="protein sequence ID" value="CCA74868.1"/>
    <property type="molecule type" value="Genomic_DNA"/>
</dbReference>
<organism evidence="2 3">
    <name type="scientific">Serendipita indica (strain DSM 11827)</name>
    <name type="common">Root endophyte fungus</name>
    <name type="synonym">Piriformospora indica</name>
    <dbReference type="NCBI Taxonomy" id="1109443"/>
    <lineage>
        <taxon>Eukaryota</taxon>
        <taxon>Fungi</taxon>
        <taxon>Dikarya</taxon>
        <taxon>Basidiomycota</taxon>
        <taxon>Agaricomycotina</taxon>
        <taxon>Agaricomycetes</taxon>
        <taxon>Sebacinales</taxon>
        <taxon>Serendipitaceae</taxon>
        <taxon>Serendipita</taxon>
    </lineage>
</organism>
<evidence type="ECO:0000313" key="2">
    <source>
        <dbReference type="EMBL" id="CCA74868.1"/>
    </source>
</evidence>
<evidence type="ECO:0000313" key="3">
    <source>
        <dbReference type="Proteomes" id="UP000007148"/>
    </source>
</evidence>
<dbReference type="AlphaFoldDB" id="G4TU75"/>
<name>G4TU75_SERID</name>
<feature type="region of interest" description="Disordered" evidence="1">
    <location>
        <begin position="305"/>
        <end position="345"/>
    </location>
</feature>
<keyword evidence="3" id="KW-1185">Reference proteome</keyword>
<evidence type="ECO:0000256" key="1">
    <source>
        <dbReference type="SAM" id="MobiDB-lite"/>
    </source>
</evidence>
<feature type="compositionally biased region" description="Pro residues" evidence="1">
    <location>
        <begin position="108"/>
        <end position="117"/>
    </location>
</feature>
<feature type="region of interest" description="Disordered" evidence="1">
    <location>
        <begin position="368"/>
        <end position="407"/>
    </location>
</feature>
<feature type="compositionally biased region" description="Basic and acidic residues" evidence="1">
    <location>
        <begin position="392"/>
        <end position="407"/>
    </location>
</feature>
<feature type="region of interest" description="Disordered" evidence="1">
    <location>
        <begin position="81"/>
        <end position="117"/>
    </location>
</feature>
<proteinExistence type="predicted"/>
<dbReference type="InParanoid" id="G4TU75"/>
<feature type="compositionally biased region" description="Polar residues" evidence="1">
    <location>
        <begin position="373"/>
        <end position="387"/>
    </location>
</feature>
<dbReference type="HOGENOM" id="CLU_676379_0_0_1"/>